<evidence type="ECO:0000313" key="1">
    <source>
        <dbReference type="EMBL" id="KAJ8104479.1"/>
    </source>
</evidence>
<name>A0ACC2HN25_9PLEO</name>
<keyword evidence="2" id="KW-1185">Reference proteome</keyword>
<evidence type="ECO:0000313" key="2">
    <source>
        <dbReference type="Proteomes" id="UP001153331"/>
    </source>
</evidence>
<dbReference type="EMBL" id="JAPHNI010001988">
    <property type="protein sequence ID" value="KAJ8104479.1"/>
    <property type="molecule type" value="Genomic_DNA"/>
</dbReference>
<organism evidence="1 2">
    <name type="scientific">Boeremia exigua</name>
    <dbReference type="NCBI Taxonomy" id="749465"/>
    <lineage>
        <taxon>Eukaryota</taxon>
        <taxon>Fungi</taxon>
        <taxon>Dikarya</taxon>
        <taxon>Ascomycota</taxon>
        <taxon>Pezizomycotina</taxon>
        <taxon>Dothideomycetes</taxon>
        <taxon>Pleosporomycetidae</taxon>
        <taxon>Pleosporales</taxon>
        <taxon>Pleosporineae</taxon>
        <taxon>Didymellaceae</taxon>
        <taxon>Boeremia</taxon>
    </lineage>
</organism>
<protein>
    <submittedName>
        <fullName evidence="1">Uncharacterized protein</fullName>
    </submittedName>
</protein>
<comment type="caution">
    <text evidence="1">The sequence shown here is derived from an EMBL/GenBank/DDBJ whole genome shotgun (WGS) entry which is preliminary data.</text>
</comment>
<sequence>METTPARCVKAVFDLVSPHTQHAASSLAEHDRCEAQNVVTVYSRDIAHNPSFAWVVLANETEAQAAVCELNGAPFFGNRIAASLDDYVPRRAHQTDHRIEYRWGWEAAKDSHPHNVKLRDPPLQLPKDIFRPMREGRVVSVVWHSHVTADMVYRGFYMYDVECVSDEVEFRRKGLICYSVMAHFATREHAEEALHRGLYWRGEKLETRPWHIPMKYLGVSWDGGRKGGHYSGRDRGNAVGTNFESMQEEILAKAILGKNDRKLWVPSHTY</sequence>
<reference evidence="1" key="1">
    <citation type="submission" date="2022-11" db="EMBL/GenBank/DDBJ databases">
        <title>Genome Sequence of Boeremia exigua.</title>
        <authorList>
            <person name="Buettner E."/>
        </authorList>
    </citation>
    <scope>NUCLEOTIDE SEQUENCE</scope>
    <source>
        <strain evidence="1">CU02</strain>
    </source>
</reference>
<dbReference type="Proteomes" id="UP001153331">
    <property type="component" value="Unassembled WGS sequence"/>
</dbReference>
<proteinExistence type="predicted"/>
<accession>A0ACC2HN25</accession>
<gene>
    <name evidence="1" type="ORF">OPT61_g10735</name>
</gene>